<accession>A0ABV1HJM4</accession>
<name>A0ABV1HJM4_9FIRM</name>
<protein>
    <submittedName>
        <fullName evidence="1">Uncharacterized protein</fullName>
    </submittedName>
</protein>
<evidence type="ECO:0000313" key="1">
    <source>
        <dbReference type="EMBL" id="MEQ2562510.1"/>
    </source>
</evidence>
<sequence>MWKIRHIFDGDYGCEGRLPGQAPKVSVTLADEDGNERYVSVEDAWLTERGLDVGDIWPEEGEKGCS</sequence>
<evidence type="ECO:0000313" key="2">
    <source>
        <dbReference type="Proteomes" id="UP001437460"/>
    </source>
</evidence>
<dbReference type="Proteomes" id="UP001437460">
    <property type="component" value="Unassembled WGS sequence"/>
</dbReference>
<dbReference type="RefSeq" id="WP_349228807.1">
    <property type="nucleotide sequence ID" value="NZ_JBBMFJ010000007.1"/>
</dbReference>
<comment type="caution">
    <text evidence="1">The sequence shown here is derived from an EMBL/GenBank/DDBJ whole genome shotgun (WGS) entry which is preliminary data.</text>
</comment>
<gene>
    <name evidence="1" type="ORF">WMO41_04940</name>
</gene>
<proteinExistence type="predicted"/>
<keyword evidence="2" id="KW-1185">Reference proteome</keyword>
<dbReference type="EMBL" id="JBBMFJ010000007">
    <property type="protein sequence ID" value="MEQ2562510.1"/>
    <property type="molecule type" value="Genomic_DNA"/>
</dbReference>
<reference evidence="1 2" key="1">
    <citation type="submission" date="2024-03" db="EMBL/GenBank/DDBJ databases">
        <title>Human intestinal bacterial collection.</title>
        <authorList>
            <person name="Pauvert C."/>
            <person name="Hitch T.C.A."/>
            <person name="Clavel T."/>
        </authorList>
    </citation>
    <scope>NUCLEOTIDE SEQUENCE [LARGE SCALE GENOMIC DNA]</scope>
    <source>
        <strain evidence="1 2">CLA-AP-H27</strain>
    </source>
</reference>
<organism evidence="1 2">
    <name type="scientific">Ventrimonas faecis</name>
    <dbReference type="NCBI Taxonomy" id="3133170"/>
    <lineage>
        <taxon>Bacteria</taxon>
        <taxon>Bacillati</taxon>
        <taxon>Bacillota</taxon>
        <taxon>Clostridia</taxon>
        <taxon>Lachnospirales</taxon>
        <taxon>Lachnospiraceae</taxon>
        <taxon>Ventrimonas</taxon>
    </lineage>
</organism>